<dbReference type="InterPro" id="IPR024203">
    <property type="entry name" value="Deoxy-glucuronate_isom_IolB"/>
</dbReference>
<evidence type="ECO:0000256" key="1">
    <source>
        <dbReference type="ARBA" id="ARBA00023235"/>
    </source>
</evidence>
<dbReference type="SUPFAM" id="SSF51182">
    <property type="entry name" value="RmlC-like cupins"/>
    <property type="match status" value="1"/>
</dbReference>
<dbReference type="InterPro" id="IPR014710">
    <property type="entry name" value="RmlC-like_jellyroll"/>
</dbReference>
<dbReference type="InterPro" id="IPR021120">
    <property type="entry name" value="KduI/IolB_isomerase"/>
</dbReference>
<dbReference type="InterPro" id="IPR011051">
    <property type="entry name" value="RmlC_Cupin_sf"/>
</dbReference>
<keyword evidence="3" id="KW-1185">Reference proteome</keyword>
<name>A0A0F6YGN3_9BACT</name>
<dbReference type="GO" id="GO:0008880">
    <property type="term" value="F:glucuronate isomerase activity"/>
    <property type="evidence" value="ECO:0007669"/>
    <property type="project" value="InterPro"/>
</dbReference>
<sequence>MALHLTEHRAGLSLGTTEIVKVDDADGTGIGLAVVKLAPGERLSTVTTHETAWLLMDGEVDVHVGPRRARWSRRSLWDEAPSCVHVAAGAEVTFEAQRAVELTRYETASTRRFAASLYAPDDVREEHRGWGQVRGACHRVVRTVFDRDNADEAAELVLGEVITLPGRWSSYPPHHHAQPEIYHYRFTHPQGYGHAELGDAVVKVRGYDTVKIPAGHVHAQVAAPGYGMYYAWVIRHLPGAPYIRPTFDAEHAWVMEPGARTWWPEGVE</sequence>
<evidence type="ECO:0000313" key="2">
    <source>
        <dbReference type="EMBL" id="AKF03051.1"/>
    </source>
</evidence>
<proteinExistence type="predicted"/>
<dbReference type="PANTHER" id="PTHR39193">
    <property type="entry name" value="5-DEOXY-GLUCURONATE ISOMERASE"/>
    <property type="match status" value="1"/>
</dbReference>
<dbReference type="STRING" id="927083.DB32_000200"/>
<protein>
    <submittedName>
        <fullName evidence="2">5-deoxy-glucuronate isomerase</fullName>
    </submittedName>
</protein>
<keyword evidence="1 2" id="KW-0413">Isomerase</keyword>
<dbReference type="Gene3D" id="2.60.120.10">
    <property type="entry name" value="Jelly Rolls"/>
    <property type="match status" value="2"/>
</dbReference>
<dbReference type="Pfam" id="PF04962">
    <property type="entry name" value="KduI"/>
    <property type="match status" value="1"/>
</dbReference>
<dbReference type="PANTHER" id="PTHR39193:SF1">
    <property type="entry name" value="5-DEOXY-GLUCURONATE ISOMERASE"/>
    <property type="match status" value="1"/>
</dbReference>
<organism evidence="2 3">
    <name type="scientific">Sandaracinus amylolyticus</name>
    <dbReference type="NCBI Taxonomy" id="927083"/>
    <lineage>
        <taxon>Bacteria</taxon>
        <taxon>Pseudomonadati</taxon>
        <taxon>Myxococcota</taxon>
        <taxon>Polyangia</taxon>
        <taxon>Polyangiales</taxon>
        <taxon>Sandaracinaceae</taxon>
        <taxon>Sandaracinus</taxon>
    </lineage>
</organism>
<dbReference type="RefSeq" id="WP_053230530.1">
    <property type="nucleotide sequence ID" value="NZ_CP011125.1"/>
</dbReference>
<dbReference type="EMBL" id="CP011125">
    <property type="protein sequence ID" value="AKF03051.1"/>
    <property type="molecule type" value="Genomic_DNA"/>
</dbReference>
<dbReference type="AlphaFoldDB" id="A0A0F6YGN3"/>
<dbReference type="OrthoDB" id="6121073at2"/>
<dbReference type="PIRSF" id="PIRSF036628">
    <property type="entry name" value="IolB"/>
    <property type="match status" value="1"/>
</dbReference>
<gene>
    <name evidence="2" type="ORF">DB32_000200</name>
</gene>
<dbReference type="KEGG" id="samy:DB32_000200"/>
<dbReference type="GO" id="GO:0019310">
    <property type="term" value="P:inositol catabolic process"/>
    <property type="evidence" value="ECO:0007669"/>
    <property type="project" value="InterPro"/>
</dbReference>
<accession>A0A0F6YGN3</accession>
<dbReference type="Proteomes" id="UP000034883">
    <property type="component" value="Chromosome"/>
</dbReference>
<reference evidence="2 3" key="1">
    <citation type="submission" date="2015-03" db="EMBL/GenBank/DDBJ databases">
        <title>Genome assembly of Sandaracinus amylolyticus DSM 53668.</title>
        <authorList>
            <person name="Sharma G."/>
            <person name="Subramanian S."/>
        </authorList>
    </citation>
    <scope>NUCLEOTIDE SEQUENCE [LARGE SCALE GENOMIC DNA]</scope>
    <source>
        <strain evidence="2 3">DSM 53668</strain>
    </source>
</reference>
<evidence type="ECO:0000313" key="3">
    <source>
        <dbReference type="Proteomes" id="UP000034883"/>
    </source>
</evidence>